<keyword evidence="5 8" id="KW-1133">Transmembrane helix</keyword>
<evidence type="ECO:0000256" key="3">
    <source>
        <dbReference type="ARBA" id="ARBA00022475"/>
    </source>
</evidence>
<feature type="transmembrane region" description="Helical" evidence="8">
    <location>
        <begin position="177"/>
        <end position="199"/>
    </location>
</feature>
<evidence type="ECO:0000256" key="6">
    <source>
        <dbReference type="ARBA" id="ARBA00023136"/>
    </source>
</evidence>
<gene>
    <name evidence="9" type="ORF">NCTC949_01390</name>
</gene>
<evidence type="ECO:0000256" key="4">
    <source>
        <dbReference type="ARBA" id="ARBA00022692"/>
    </source>
</evidence>
<reference evidence="9 10" key="1">
    <citation type="submission" date="2018-12" db="EMBL/GenBank/DDBJ databases">
        <authorList>
            <consortium name="Pathogen Informatics"/>
        </authorList>
    </citation>
    <scope>NUCLEOTIDE SEQUENCE [LARGE SCALE GENOMIC DNA]</scope>
    <source>
        <strain evidence="9 10">NCTC949</strain>
    </source>
</reference>
<evidence type="ECO:0000256" key="5">
    <source>
        <dbReference type="ARBA" id="ARBA00022989"/>
    </source>
</evidence>
<protein>
    <submittedName>
        <fullName evidence="9">Hypothetical membrane protein</fullName>
    </submittedName>
</protein>
<dbReference type="InterPro" id="IPR051907">
    <property type="entry name" value="DoxX-like_oxidoreductase"/>
</dbReference>
<dbReference type="GO" id="GO:0005886">
    <property type="term" value="C:plasma membrane"/>
    <property type="evidence" value="ECO:0007669"/>
    <property type="project" value="UniProtKB-SubCell"/>
</dbReference>
<keyword evidence="3" id="KW-1003">Cell membrane</keyword>
<dbReference type="Pfam" id="PF07681">
    <property type="entry name" value="DoxX"/>
    <property type="match status" value="1"/>
</dbReference>
<dbReference type="Proteomes" id="UP000271380">
    <property type="component" value="Chromosome"/>
</dbReference>
<feature type="transmembrane region" description="Helical" evidence="8">
    <location>
        <begin position="275"/>
        <end position="298"/>
    </location>
</feature>
<dbReference type="EMBL" id="LR134377">
    <property type="protein sequence ID" value="VEH06919.1"/>
    <property type="molecule type" value="Genomic_DNA"/>
</dbReference>
<comment type="subcellular location">
    <subcellularLocation>
        <location evidence="1">Cell membrane</location>
        <topology evidence="1">Multi-pass membrane protein</topology>
    </subcellularLocation>
</comment>
<evidence type="ECO:0000256" key="1">
    <source>
        <dbReference type="ARBA" id="ARBA00004651"/>
    </source>
</evidence>
<keyword evidence="4 8" id="KW-0812">Transmembrane</keyword>
<feature type="transmembrane region" description="Helical" evidence="8">
    <location>
        <begin position="310"/>
        <end position="330"/>
    </location>
</feature>
<name>A0AB38VVR1_9CORY</name>
<evidence type="ECO:0000256" key="8">
    <source>
        <dbReference type="SAM" id="Phobius"/>
    </source>
</evidence>
<dbReference type="PANTHER" id="PTHR33452">
    <property type="entry name" value="OXIDOREDUCTASE CATD-RELATED"/>
    <property type="match status" value="1"/>
</dbReference>
<dbReference type="RefSeq" id="WP_232010909.1">
    <property type="nucleotide sequence ID" value="NZ_LR134377.1"/>
</dbReference>
<organism evidence="9 10">
    <name type="scientific">Corynebacterium kutscheri</name>
    <dbReference type="NCBI Taxonomy" id="35755"/>
    <lineage>
        <taxon>Bacteria</taxon>
        <taxon>Bacillati</taxon>
        <taxon>Actinomycetota</taxon>
        <taxon>Actinomycetes</taxon>
        <taxon>Mycobacteriales</taxon>
        <taxon>Corynebacteriaceae</taxon>
        <taxon>Corynebacterium</taxon>
    </lineage>
</organism>
<feature type="transmembrane region" description="Helical" evidence="8">
    <location>
        <begin position="219"/>
        <end position="240"/>
    </location>
</feature>
<evidence type="ECO:0000256" key="2">
    <source>
        <dbReference type="ARBA" id="ARBA00006679"/>
    </source>
</evidence>
<comment type="similarity">
    <text evidence="2">Belongs to the DoxX family.</text>
</comment>
<feature type="region of interest" description="Disordered" evidence="7">
    <location>
        <begin position="1"/>
        <end position="44"/>
    </location>
</feature>
<feature type="transmembrane region" description="Helical" evidence="8">
    <location>
        <begin position="247"/>
        <end position="269"/>
    </location>
</feature>
<feature type="compositionally biased region" description="Basic and acidic residues" evidence="7">
    <location>
        <begin position="1"/>
        <end position="12"/>
    </location>
</feature>
<sequence length="336" mass="36086">MSEKNTPDRATEFDELDDVPTYDAKEHNLYQRAGRAAPQAIDPEQDVLAVTDVSDAATTEFKAAQFSKQAEAHSVEKQEPAVEDTQTTVIQRPEPTLSPVAQETTVFEHPDRNQRLASDAPISHYNDEDFAPAQPLAPATTVATPLNSYEQPVPVPAMESEALVVQAKRGTIDFGLALLRVVMAIYLISDSVRIFFGLGNSGGLNGFQASMDGYAMAEVLAVGIPALELAAGVFLIFGLLTPVAAAVATVVTIFSALHTLDTTTLTSYFNLPDGIWLALVVTGIALALQFTGPGIYSFDISRSWARRPLVSSWIFSILGIAAAVALWWFGAGVNPF</sequence>
<feature type="compositionally biased region" description="Basic and acidic residues" evidence="7">
    <location>
        <begin position="70"/>
        <end position="80"/>
    </location>
</feature>
<feature type="region of interest" description="Disordered" evidence="7">
    <location>
        <begin position="70"/>
        <end position="98"/>
    </location>
</feature>
<keyword evidence="6 8" id="KW-0472">Membrane</keyword>
<dbReference type="PANTHER" id="PTHR33452:SF1">
    <property type="entry name" value="INNER MEMBRANE PROTEIN YPHA-RELATED"/>
    <property type="match status" value="1"/>
</dbReference>
<dbReference type="AlphaFoldDB" id="A0AB38VVR1"/>
<dbReference type="InterPro" id="IPR032808">
    <property type="entry name" value="DoxX"/>
</dbReference>
<accession>A0AB38VVR1</accession>
<proteinExistence type="inferred from homology"/>
<evidence type="ECO:0000313" key="9">
    <source>
        <dbReference type="EMBL" id="VEH06919.1"/>
    </source>
</evidence>
<evidence type="ECO:0000256" key="7">
    <source>
        <dbReference type="SAM" id="MobiDB-lite"/>
    </source>
</evidence>
<evidence type="ECO:0000313" key="10">
    <source>
        <dbReference type="Proteomes" id="UP000271380"/>
    </source>
</evidence>